<dbReference type="GO" id="GO:0005743">
    <property type="term" value="C:mitochondrial inner membrane"/>
    <property type="evidence" value="ECO:0007669"/>
    <property type="project" value="UniProtKB-SubCell"/>
</dbReference>
<sequence length="129" mass="14756">MRGSLVFRNIKVRATSGAKTGLTGIYAHPEPRPALLSIYTQTLKSLEDIPKDSVYYNAVHNLTTHRKKVVEETESVSDIEQKLGDGLIEELLISADKELKLLERMKEFKPWDPLVEEPPADQWKYHTHD</sequence>
<name>A0A1E4TJ72_9ASCO</name>
<proteinExistence type="inferred from homology"/>
<comment type="similarity">
    <text evidence="2">Belongs to the complex I NDUFA5 subunit family.</text>
</comment>
<dbReference type="Pfam" id="PF04716">
    <property type="entry name" value="ETC_C1_NDUFA5"/>
    <property type="match status" value="1"/>
</dbReference>
<keyword evidence="3" id="KW-0813">Transport</keyword>
<dbReference type="AlphaFoldDB" id="A0A1E4TJ72"/>
<evidence type="ECO:0008006" key="11">
    <source>
        <dbReference type="Google" id="ProtNLM"/>
    </source>
</evidence>
<dbReference type="EMBL" id="KV453841">
    <property type="protein sequence ID" value="ODV91783.1"/>
    <property type="molecule type" value="Genomic_DNA"/>
</dbReference>
<evidence type="ECO:0000256" key="7">
    <source>
        <dbReference type="ARBA" id="ARBA00023128"/>
    </source>
</evidence>
<dbReference type="PANTHER" id="PTHR12653">
    <property type="entry name" value="NADH-UBIQUINONE OXIDOREDUCTASE 13 KD-B SUBUNIT"/>
    <property type="match status" value="1"/>
</dbReference>
<evidence type="ECO:0000256" key="4">
    <source>
        <dbReference type="ARBA" id="ARBA00022660"/>
    </source>
</evidence>
<evidence type="ECO:0000313" key="10">
    <source>
        <dbReference type="Proteomes" id="UP000095023"/>
    </source>
</evidence>
<keyword evidence="5" id="KW-0999">Mitochondrion inner membrane</keyword>
<keyword evidence="7" id="KW-0496">Mitochondrion</keyword>
<dbReference type="Proteomes" id="UP000095023">
    <property type="component" value="Unassembled WGS sequence"/>
</dbReference>
<keyword evidence="10" id="KW-1185">Reference proteome</keyword>
<evidence type="ECO:0000256" key="1">
    <source>
        <dbReference type="ARBA" id="ARBA00004443"/>
    </source>
</evidence>
<evidence type="ECO:0000256" key="3">
    <source>
        <dbReference type="ARBA" id="ARBA00022448"/>
    </source>
</evidence>
<dbReference type="OrthoDB" id="286811at2759"/>
<gene>
    <name evidence="9" type="ORF">CANCADRAFT_365</name>
</gene>
<evidence type="ECO:0000256" key="2">
    <source>
        <dbReference type="ARBA" id="ARBA00010261"/>
    </source>
</evidence>
<comment type="subcellular location">
    <subcellularLocation>
        <location evidence="1">Mitochondrion inner membrane</location>
        <topology evidence="1">Peripheral membrane protein</topology>
        <orientation evidence="1">Matrix side</orientation>
    </subcellularLocation>
</comment>
<reference evidence="10" key="1">
    <citation type="submission" date="2016-02" db="EMBL/GenBank/DDBJ databases">
        <title>Comparative genomics of biotechnologically important yeasts.</title>
        <authorList>
            <consortium name="DOE Joint Genome Institute"/>
            <person name="Riley R."/>
            <person name="Haridas S."/>
            <person name="Wolfe K.H."/>
            <person name="Lopes M.R."/>
            <person name="Hittinger C.T."/>
            <person name="Goker M."/>
            <person name="Salamov A."/>
            <person name="Wisecaver J."/>
            <person name="Long T.M."/>
            <person name="Aerts A.L."/>
            <person name="Barry K."/>
            <person name="Choi C."/>
            <person name="Clum A."/>
            <person name="Coughlan A.Y."/>
            <person name="Deshpande S."/>
            <person name="Douglass A.P."/>
            <person name="Hanson S.J."/>
            <person name="Klenk H.-P."/>
            <person name="Labutti K."/>
            <person name="Lapidus A."/>
            <person name="Lindquist E."/>
            <person name="Lipzen A."/>
            <person name="Meier-Kolthoff J.P."/>
            <person name="Ohm R.A."/>
            <person name="Otillar R.P."/>
            <person name="Pangilinan J."/>
            <person name="Peng Y."/>
            <person name="Rokas A."/>
            <person name="Rosa C.A."/>
            <person name="Scheuner C."/>
            <person name="Sibirny A.A."/>
            <person name="Slot J.C."/>
            <person name="Stielow J.B."/>
            <person name="Sun H."/>
            <person name="Kurtzman C.P."/>
            <person name="Blackwell M."/>
            <person name="Jeffries T.W."/>
            <person name="Grigoriev I.V."/>
        </authorList>
    </citation>
    <scope>NUCLEOTIDE SEQUENCE [LARGE SCALE GENOMIC DNA]</scope>
    <source>
        <strain evidence="10">NRRL Y-17796</strain>
    </source>
</reference>
<keyword evidence="4" id="KW-0679">Respiratory chain</keyword>
<accession>A0A1E4TJ72</accession>
<protein>
    <recommendedName>
        <fullName evidence="11">NADH dehydrogenase [ubiquinone] 1 alpha subcomplex subunit 5</fullName>
    </recommendedName>
</protein>
<dbReference type="GO" id="GO:0022904">
    <property type="term" value="P:respiratory electron transport chain"/>
    <property type="evidence" value="ECO:0007669"/>
    <property type="project" value="InterPro"/>
</dbReference>
<organism evidence="9 10">
    <name type="scientific">Tortispora caseinolytica NRRL Y-17796</name>
    <dbReference type="NCBI Taxonomy" id="767744"/>
    <lineage>
        <taxon>Eukaryota</taxon>
        <taxon>Fungi</taxon>
        <taxon>Dikarya</taxon>
        <taxon>Ascomycota</taxon>
        <taxon>Saccharomycotina</taxon>
        <taxon>Trigonopsidomycetes</taxon>
        <taxon>Trigonopsidales</taxon>
        <taxon>Trigonopsidaceae</taxon>
        <taxon>Tortispora</taxon>
    </lineage>
</organism>
<keyword evidence="8" id="KW-0472">Membrane</keyword>
<evidence type="ECO:0000256" key="5">
    <source>
        <dbReference type="ARBA" id="ARBA00022792"/>
    </source>
</evidence>
<evidence type="ECO:0000256" key="8">
    <source>
        <dbReference type="ARBA" id="ARBA00023136"/>
    </source>
</evidence>
<evidence type="ECO:0000256" key="6">
    <source>
        <dbReference type="ARBA" id="ARBA00022982"/>
    </source>
</evidence>
<evidence type="ECO:0000313" key="9">
    <source>
        <dbReference type="EMBL" id="ODV91783.1"/>
    </source>
</evidence>
<dbReference type="PANTHER" id="PTHR12653:SF0">
    <property type="entry name" value="NADH DEHYDROGENASE [UBIQUINONE] 1 ALPHA SUBCOMPLEX SUBUNIT 5"/>
    <property type="match status" value="1"/>
</dbReference>
<keyword evidence="6" id="KW-0249">Electron transport</keyword>
<dbReference type="InterPro" id="IPR006806">
    <property type="entry name" value="NDUFA5"/>
</dbReference>